<keyword evidence="1" id="KW-0472">Membrane</keyword>
<comment type="caution">
    <text evidence="2">The sequence shown here is derived from an EMBL/GenBank/DDBJ whole genome shotgun (WGS) entry which is preliminary data.</text>
</comment>
<dbReference type="AlphaFoldDB" id="A0A3E1NEM0"/>
<dbReference type="OrthoDB" id="9755891at2"/>
<name>A0A3E1NEM0_9BACT</name>
<proteinExistence type="predicted"/>
<protein>
    <submittedName>
        <fullName evidence="2">Uncharacterized protein</fullName>
    </submittedName>
</protein>
<keyword evidence="3" id="KW-1185">Reference proteome</keyword>
<keyword evidence="1" id="KW-1133">Transmembrane helix</keyword>
<dbReference type="Proteomes" id="UP000261284">
    <property type="component" value="Unassembled WGS sequence"/>
</dbReference>
<reference evidence="2 3" key="1">
    <citation type="submission" date="2018-08" db="EMBL/GenBank/DDBJ databases">
        <title>Chitinophagaceae sp. K23C18032701, a novel bacterium isolated from forest soil.</title>
        <authorList>
            <person name="Wang C."/>
        </authorList>
    </citation>
    <scope>NUCLEOTIDE SEQUENCE [LARGE SCALE GENOMIC DNA]</scope>
    <source>
        <strain evidence="2 3">K23C18032701</strain>
    </source>
</reference>
<organism evidence="2 3">
    <name type="scientific">Deminuibacter soli</name>
    <dbReference type="NCBI Taxonomy" id="2291815"/>
    <lineage>
        <taxon>Bacteria</taxon>
        <taxon>Pseudomonadati</taxon>
        <taxon>Bacteroidota</taxon>
        <taxon>Chitinophagia</taxon>
        <taxon>Chitinophagales</taxon>
        <taxon>Chitinophagaceae</taxon>
        <taxon>Deminuibacter</taxon>
    </lineage>
</organism>
<sequence>MGNQKKGGITALLGVTPKDQLTFNRVDDYIDSAPQIDLAHGCLTVVADLAADVVADAVTDAVVDGATDVAADVATDSAADTAADTAADAAADAGADAGASGGISTACSSRLKYLAVFLGGTIMGSITTAVTSAIMNAEKSSNNGPTTSADYWTALYNSMVASYPCNANNANTCPGNERDEQEAMVLSLQQQLSQTSSYADAAQTFEDSWPSSSQDELKDDLSTVTNTGGIPSMCQYMETYTNSGATGAALVIATINIFDTVAGFEFSDLTN</sequence>
<evidence type="ECO:0000313" key="2">
    <source>
        <dbReference type="EMBL" id="RFM26429.1"/>
    </source>
</evidence>
<accession>A0A3E1NEM0</accession>
<dbReference type="RefSeq" id="WP_116848982.1">
    <property type="nucleotide sequence ID" value="NZ_QTJU01000009.1"/>
</dbReference>
<evidence type="ECO:0000313" key="3">
    <source>
        <dbReference type="Proteomes" id="UP000261284"/>
    </source>
</evidence>
<dbReference type="EMBL" id="QTJU01000009">
    <property type="protein sequence ID" value="RFM26429.1"/>
    <property type="molecule type" value="Genomic_DNA"/>
</dbReference>
<feature type="transmembrane region" description="Helical" evidence="1">
    <location>
        <begin position="113"/>
        <end position="135"/>
    </location>
</feature>
<keyword evidence="1" id="KW-0812">Transmembrane</keyword>
<evidence type="ECO:0000256" key="1">
    <source>
        <dbReference type="SAM" id="Phobius"/>
    </source>
</evidence>
<gene>
    <name evidence="2" type="ORF">DXN05_19560</name>
</gene>